<dbReference type="Pfam" id="PF03061">
    <property type="entry name" value="4HBT"/>
    <property type="match status" value="1"/>
</dbReference>
<sequence>MGDHALIHSVRIRPGDTDLQGIVHATRYGSFFEAAFVEAFRTVAGSFAFLAQTGVDLVIAEITIRYLSPARFDDLLDVAVWRRHIGTTSLTVVFQGSVASRDAVLATVRYVAFSPGEFRKTPIPAGLREVLERIPAEPADLAARW</sequence>
<feature type="domain" description="Thioesterase" evidence="3">
    <location>
        <begin position="20"/>
        <end position="93"/>
    </location>
</feature>
<keyword evidence="2 4" id="KW-0378">Hydrolase</keyword>
<dbReference type="EMBL" id="JACHIR010000001">
    <property type="protein sequence ID" value="MBB5891293.1"/>
    <property type="molecule type" value="Genomic_DNA"/>
</dbReference>
<dbReference type="InterPro" id="IPR029069">
    <property type="entry name" value="HotDog_dom_sf"/>
</dbReference>
<dbReference type="EC" id="3.1.2.-" evidence="4"/>
<dbReference type="Gene3D" id="3.10.129.10">
    <property type="entry name" value="Hotdog Thioesterase"/>
    <property type="match status" value="1"/>
</dbReference>
<keyword evidence="5" id="KW-1185">Reference proteome</keyword>
<dbReference type="SUPFAM" id="SSF54637">
    <property type="entry name" value="Thioesterase/thiol ester dehydrase-isomerase"/>
    <property type="match status" value="1"/>
</dbReference>
<dbReference type="PANTHER" id="PTHR31793:SF27">
    <property type="entry name" value="NOVEL THIOESTERASE SUPERFAMILY DOMAIN AND SAPOSIN A-TYPE DOMAIN CONTAINING PROTEIN (0610012H03RIK)"/>
    <property type="match status" value="1"/>
</dbReference>
<evidence type="ECO:0000256" key="1">
    <source>
        <dbReference type="ARBA" id="ARBA00005953"/>
    </source>
</evidence>
<evidence type="ECO:0000313" key="4">
    <source>
        <dbReference type="EMBL" id="MBB5891293.1"/>
    </source>
</evidence>
<evidence type="ECO:0000313" key="5">
    <source>
        <dbReference type="Proteomes" id="UP000585638"/>
    </source>
</evidence>
<proteinExistence type="inferred from homology"/>
<organism evidence="4 5">
    <name type="scientific">Kutzneria kofuensis</name>
    <dbReference type="NCBI Taxonomy" id="103725"/>
    <lineage>
        <taxon>Bacteria</taxon>
        <taxon>Bacillati</taxon>
        <taxon>Actinomycetota</taxon>
        <taxon>Actinomycetes</taxon>
        <taxon>Pseudonocardiales</taxon>
        <taxon>Pseudonocardiaceae</taxon>
        <taxon>Kutzneria</taxon>
    </lineage>
</organism>
<gene>
    <name evidence="4" type="ORF">BJ998_002489</name>
</gene>
<dbReference type="Proteomes" id="UP000585638">
    <property type="component" value="Unassembled WGS sequence"/>
</dbReference>
<reference evidence="4 5" key="1">
    <citation type="submission" date="2020-08" db="EMBL/GenBank/DDBJ databases">
        <title>Sequencing the genomes of 1000 actinobacteria strains.</title>
        <authorList>
            <person name="Klenk H.-P."/>
        </authorList>
    </citation>
    <scope>NUCLEOTIDE SEQUENCE [LARGE SCALE GENOMIC DNA]</scope>
    <source>
        <strain evidence="4 5">DSM 43851</strain>
    </source>
</reference>
<comment type="similarity">
    <text evidence="1">Belongs to the 4-hydroxybenzoyl-CoA thioesterase family.</text>
</comment>
<dbReference type="InterPro" id="IPR050563">
    <property type="entry name" value="4-hydroxybenzoyl-CoA_TE"/>
</dbReference>
<comment type="caution">
    <text evidence="4">The sequence shown here is derived from an EMBL/GenBank/DDBJ whole genome shotgun (WGS) entry which is preliminary data.</text>
</comment>
<protein>
    <submittedName>
        <fullName evidence="4">Acyl-CoA thioester hydrolase</fullName>
        <ecNumber evidence="4">3.1.2.-</ecNumber>
    </submittedName>
</protein>
<dbReference type="GO" id="GO:0047617">
    <property type="term" value="F:fatty acyl-CoA hydrolase activity"/>
    <property type="evidence" value="ECO:0007669"/>
    <property type="project" value="TreeGrafter"/>
</dbReference>
<evidence type="ECO:0000256" key="2">
    <source>
        <dbReference type="ARBA" id="ARBA00022801"/>
    </source>
</evidence>
<dbReference type="AlphaFoldDB" id="A0A7W9NGP8"/>
<evidence type="ECO:0000259" key="3">
    <source>
        <dbReference type="Pfam" id="PF03061"/>
    </source>
</evidence>
<dbReference type="InterPro" id="IPR006683">
    <property type="entry name" value="Thioestr_dom"/>
</dbReference>
<accession>A0A7W9NGP8</accession>
<dbReference type="PANTHER" id="PTHR31793">
    <property type="entry name" value="4-HYDROXYBENZOYL-COA THIOESTERASE FAMILY MEMBER"/>
    <property type="match status" value="1"/>
</dbReference>
<name>A0A7W9NGP8_9PSEU</name>
<dbReference type="CDD" id="cd00586">
    <property type="entry name" value="4HBT"/>
    <property type="match status" value="1"/>
</dbReference>
<dbReference type="RefSeq" id="WP_184861301.1">
    <property type="nucleotide sequence ID" value="NZ_BAAAWY010000031.1"/>
</dbReference>